<name>A0A158GIT4_9BURK</name>
<dbReference type="Proteomes" id="UP000054683">
    <property type="component" value="Unassembled WGS sequence"/>
</dbReference>
<dbReference type="EMBL" id="FCOK02000015">
    <property type="protein sequence ID" value="SAL32025.1"/>
    <property type="molecule type" value="Genomic_DNA"/>
</dbReference>
<gene>
    <name evidence="1" type="ORF">AWB69_02743</name>
</gene>
<dbReference type="InterPro" id="IPR010353">
    <property type="entry name" value="DmpK"/>
</dbReference>
<reference evidence="1 2" key="1">
    <citation type="submission" date="2016-01" db="EMBL/GenBank/DDBJ databases">
        <authorList>
            <person name="Oliw E.H."/>
        </authorList>
    </citation>
    <scope>NUCLEOTIDE SEQUENCE [LARGE SCALE GENOMIC DNA]</scope>
    <source>
        <strain evidence="1">LMG 27134</strain>
    </source>
</reference>
<dbReference type="RefSeq" id="WP_062085378.1">
    <property type="nucleotide sequence ID" value="NZ_FCOK02000015.1"/>
</dbReference>
<accession>A0A158GIT4</accession>
<dbReference type="AlphaFoldDB" id="A0A158GIT4"/>
<protein>
    <submittedName>
        <fullName evidence="1">Phenol hydroxylase subunit</fullName>
    </submittedName>
</protein>
<sequence>MPLPDITQRYVRVTRTGVDGFVEFDFIVSDEDLTVELILPEAAFSEFCTTNSVTVIRNLDRGSSPTKGQGLLQTVK</sequence>
<evidence type="ECO:0000313" key="2">
    <source>
        <dbReference type="Proteomes" id="UP000054683"/>
    </source>
</evidence>
<organism evidence="1 2">
    <name type="scientific">Caballeronia udeis</name>
    <dbReference type="NCBI Taxonomy" id="1232866"/>
    <lineage>
        <taxon>Bacteria</taxon>
        <taxon>Pseudomonadati</taxon>
        <taxon>Pseudomonadota</taxon>
        <taxon>Betaproteobacteria</taxon>
        <taxon>Burkholderiales</taxon>
        <taxon>Burkholderiaceae</taxon>
        <taxon>Caballeronia</taxon>
    </lineage>
</organism>
<dbReference type="OrthoDB" id="8564678at2"/>
<dbReference type="Pfam" id="PF06099">
    <property type="entry name" value="Phenol_hyd_sub"/>
    <property type="match status" value="1"/>
</dbReference>
<proteinExistence type="predicted"/>
<evidence type="ECO:0000313" key="1">
    <source>
        <dbReference type="EMBL" id="SAL32025.1"/>
    </source>
</evidence>